<dbReference type="Proteomes" id="UP000594454">
    <property type="component" value="Chromosome 2"/>
</dbReference>
<dbReference type="EMBL" id="LR899010">
    <property type="protein sequence ID" value="CAD7082749.1"/>
    <property type="molecule type" value="Genomic_DNA"/>
</dbReference>
<proteinExistence type="predicted"/>
<dbReference type="PANTHER" id="PTHR37159:SF1">
    <property type="entry name" value="GH11867P"/>
    <property type="match status" value="1"/>
</dbReference>
<name>A0A7R8ULM0_HERIL</name>
<dbReference type="PANTHER" id="PTHR37159">
    <property type="entry name" value="GH11867P"/>
    <property type="match status" value="1"/>
</dbReference>
<accession>A0A7R8ULM0</accession>
<sequence length="405" mass="47512">MDHQVSEEKKYLESLLFSGKNEDIEYRSEELVLPAWYNAELFRKAQKHYKRNIFAMFHGIICGLIMALAIPSIRRILIATNQSSTPKSSYHRYFRIFLHIRALQDFDFETNPKAWKSVCIMNKVHRISSKASDNLNCGRINQKDMAMMQFAFMGLITLKSKLLGITTCNEYLESMIHFWRTIGYLMGMNDKYNLCTDSWETTKPRLEILLHKLYEPYLKTLDEEFLSLARNVISALQCLNPFLTFDAFLYFIKRLAGCPGYEYLKSDYKDHVIEKESPKLYKKLSLYNRSKRSSNKKTTVTPGIIWKVKARIERNMGGSCTKISCRTEYTNFVHMQRILQKEPSPKPRKIQKVHDVTAQQKKIQKEKAKKLLRLHENGKLLNNILFGSMSTNKMTVFTFVIYTFE</sequence>
<keyword evidence="1" id="KW-1133">Transmembrane helix</keyword>
<feature type="transmembrane region" description="Helical" evidence="1">
    <location>
        <begin position="53"/>
        <end position="73"/>
    </location>
</feature>
<gene>
    <name evidence="2" type="ORF">HERILL_LOCUS5760</name>
</gene>
<keyword evidence="1" id="KW-0472">Membrane</keyword>
<evidence type="ECO:0000256" key="1">
    <source>
        <dbReference type="SAM" id="Phobius"/>
    </source>
</evidence>
<keyword evidence="1" id="KW-0812">Transmembrane</keyword>
<evidence type="ECO:0000313" key="2">
    <source>
        <dbReference type="EMBL" id="CAD7082749.1"/>
    </source>
</evidence>
<keyword evidence="3" id="KW-1185">Reference proteome</keyword>
<protein>
    <recommendedName>
        <fullName evidence="4">ER-bound oxygenase mpaB/mpaB'/Rubber oxygenase catalytic domain-containing protein</fullName>
    </recommendedName>
</protein>
<dbReference type="InParanoid" id="A0A7R8ULM0"/>
<dbReference type="OrthoDB" id="6361347at2759"/>
<evidence type="ECO:0008006" key="4">
    <source>
        <dbReference type="Google" id="ProtNLM"/>
    </source>
</evidence>
<dbReference type="AlphaFoldDB" id="A0A7R8ULM0"/>
<evidence type="ECO:0000313" key="3">
    <source>
        <dbReference type="Proteomes" id="UP000594454"/>
    </source>
</evidence>
<organism evidence="2 3">
    <name type="scientific">Hermetia illucens</name>
    <name type="common">Black soldier fly</name>
    <dbReference type="NCBI Taxonomy" id="343691"/>
    <lineage>
        <taxon>Eukaryota</taxon>
        <taxon>Metazoa</taxon>
        <taxon>Ecdysozoa</taxon>
        <taxon>Arthropoda</taxon>
        <taxon>Hexapoda</taxon>
        <taxon>Insecta</taxon>
        <taxon>Pterygota</taxon>
        <taxon>Neoptera</taxon>
        <taxon>Endopterygota</taxon>
        <taxon>Diptera</taxon>
        <taxon>Brachycera</taxon>
        <taxon>Stratiomyomorpha</taxon>
        <taxon>Stratiomyidae</taxon>
        <taxon>Hermetiinae</taxon>
        <taxon>Hermetia</taxon>
    </lineage>
</organism>
<reference evidence="2 3" key="1">
    <citation type="submission" date="2020-11" db="EMBL/GenBank/DDBJ databases">
        <authorList>
            <person name="Wallbank WR R."/>
            <person name="Pardo Diaz C."/>
            <person name="Kozak K."/>
            <person name="Martin S."/>
            <person name="Jiggins C."/>
            <person name="Moest M."/>
            <person name="Warren A I."/>
            <person name="Generalovic N T."/>
            <person name="Byers J.R.P. K."/>
            <person name="Montejo-Kovacevich G."/>
            <person name="Yen C E."/>
        </authorList>
    </citation>
    <scope>NUCLEOTIDE SEQUENCE [LARGE SCALE GENOMIC DNA]</scope>
</reference>